<gene>
    <name evidence="1" type="ORF">THTE_3073</name>
</gene>
<dbReference type="EMBL" id="CP018477">
    <property type="protein sequence ID" value="ASV75675.1"/>
    <property type="molecule type" value="Genomic_DNA"/>
</dbReference>
<protein>
    <submittedName>
        <fullName evidence="1">Uncharacterized protein</fullName>
    </submittedName>
</protein>
<accession>A0A286RI95</accession>
<dbReference type="KEGG" id="ttf:THTE_3073"/>
<sequence>MHRNRLHAVPERPVKIVGVEALSRGRSREAFNSTAVEAKAEDLLTW</sequence>
<dbReference type="AlphaFoldDB" id="A0A286RI95"/>
<evidence type="ECO:0000313" key="1">
    <source>
        <dbReference type="EMBL" id="ASV75675.1"/>
    </source>
</evidence>
<reference evidence="1 2" key="1">
    <citation type="journal article" name="Front. Microbiol.">
        <title>Sugar Metabolism of the First Thermophilic Planctomycete Thermogutta terrifontis: Comparative Genomic and Transcriptomic Approaches.</title>
        <authorList>
            <person name="Elcheninov A.G."/>
            <person name="Menzel P."/>
            <person name="Gudbergsdottir S.R."/>
            <person name="Slesarev A.I."/>
            <person name="Kadnikov V.V."/>
            <person name="Krogh A."/>
            <person name="Bonch-Osmolovskaya E.A."/>
            <person name="Peng X."/>
            <person name="Kublanov I.V."/>
        </authorList>
    </citation>
    <scope>NUCLEOTIDE SEQUENCE [LARGE SCALE GENOMIC DNA]</scope>
    <source>
        <strain evidence="1 2">R1</strain>
    </source>
</reference>
<name>A0A286RI95_9BACT</name>
<keyword evidence="2" id="KW-1185">Reference proteome</keyword>
<evidence type="ECO:0000313" key="2">
    <source>
        <dbReference type="Proteomes" id="UP000215086"/>
    </source>
</evidence>
<proteinExistence type="predicted"/>
<dbReference type="Proteomes" id="UP000215086">
    <property type="component" value="Chromosome"/>
</dbReference>
<organism evidence="1 2">
    <name type="scientific">Thermogutta terrifontis</name>
    <dbReference type="NCBI Taxonomy" id="1331910"/>
    <lineage>
        <taxon>Bacteria</taxon>
        <taxon>Pseudomonadati</taxon>
        <taxon>Planctomycetota</taxon>
        <taxon>Planctomycetia</taxon>
        <taxon>Pirellulales</taxon>
        <taxon>Thermoguttaceae</taxon>
        <taxon>Thermogutta</taxon>
    </lineage>
</organism>